<evidence type="ECO:0000313" key="2">
    <source>
        <dbReference type="EMBL" id="KIK73574.1"/>
    </source>
</evidence>
<feature type="compositionally biased region" description="Polar residues" evidence="1">
    <location>
        <begin position="87"/>
        <end position="99"/>
    </location>
</feature>
<keyword evidence="3" id="KW-1185">Reference proteome</keyword>
<feature type="region of interest" description="Disordered" evidence="1">
    <location>
        <begin position="119"/>
        <end position="138"/>
    </location>
</feature>
<dbReference type="HOGENOM" id="CLU_154031_0_0_1"/>
<evidence type="ECO:0000256" key="1">
    <source>
        <dbReference type="SAM" id="MobiDB-lite"/>
    </source>
</evidence>
<gene>
    <name evidence="2" type="ORF">PAXRUDRAFT_20708</name>
</gene>
<dbReference type="EMBL" id="KN829610">
    <property type="protein sequence ID" value="KIK73574.1"/>
    <property type="molecule type" value="Genomic_DNA"/>
</dbReference>
<organism evidence="2 3">
    <name type="scientific">Paxillus rubicundulus Ve08.2h10</name>
    <dbReference type="NCBI Taxonomy" id="930991"/>
    <lineage>
        <taxon>Eukaryota</taxon>
        <taxon>Fungi</taxon>
        <taxon>Dikarya</taxon>
        <taxon>Basidiomycota</taxon>
        <taxon>Agaricomycotina</taxon>
        <taxon>Agaricomycetes</taxon>
        <taxon>Agaricomycetidae</taxon>
        <taxon>Boletales</taxon>
        <taxon>Paxilineae</taxon>
        <taxon>Paxillaceae</taxon>
        <taxon>Paxillus</taxon>
    </lineage>
</organism>
<dbReference type="Proteomes" id="UP000054538">
    <property type="component" value="Unassembled WGS sequence"/>
</dbReference>
<sequence length="138" mass="15245">MEAGGSRVEGKQAPNGKKGCKDGEKGKKKKEKKEKQERLEKRSDAAKESGSMGSDLGVSAAGVDVRDGDAREETRGQSWKRKLKKPLQTQSHSQVSKSQEFIDAKDEVQHKVLMSSKLTATSALQDPYPHNPPPSWKW</sequence>
<reference evidence="3" key="2">
    <citation type="submission" date="2015-01" db="EMBL/GenBank/DDBJ databases">
        <title>Evolutionary Origins and Diversification of the Mycorrhizal Mutualists.</title>
        <authorList>
            <consortium name="DOE Joint Genome Institute"/>
            <consortium name="Mycorrhizal Genomics Consortium"/>
            <person name="Kohler A."/>
            <person name="Kuo A."/>
            <person name="Nagy L.G."/>
            <person name="Floudas D."/>
            <person name="Copeland A."/>
            <person name="Barry K.W."/>
            <person name="Cichocki N."/>
            <person name="Veneault-Fourrey C."/>
            <person name="LaButti K."/>
            <person name="Lindquist E.A."/>
            <person name="Lipzen A."/>
            <person name="Lundell T."/>
            <person name="Morin E."/>
            <person name="Murat C."/>
            <person name="Riley R."/>
            <person name="Ohm R."/>
            <person name="Sun H."/>
            <person name="Tunlid A."/>
            <person name="Henrissat B."/>
            <person name="Grigoriev I.V."/>
            <person name="Hibbett D.S."/>
            <person name="Martin F."/>
        </authorList>
    </citation>
    <scope>NUCLEOTIDE SEQUENCE [LARGE SCALE GENOMIC DNA]</scope>
    <source>
        <strain evidence="3">Ve08.2h10</strain>
    </source>
</reference>
<feature type="compositionally biased region" description="Basic and acidic residues" evidence="1">
    <location>
        <begin position="33"/>
        <end position="47"/>
    </location>
</feature>
<dbReference type="AlphaFoldDB" id="A0A0D0D162"/>
<proteinExistence type="predicted"/>
<accession>A0A0D0D162</accession>
<feature type="compositionally biased region" description="Pro residues" evidence="1">
    <location>
        <begin position="129"/>
        <end position="138"/>
    </location>
</feature>
<name>A0A0D0D162_9AGAM</name>
<dbReference type="InParanoid" id="A0A0D0D162"/>
<protein>
    <submittedName>
        <fullName evidence="2">Uncharacterized protein</fullName>
    </submittedName>
</protein>
<reference evidence="2 3" key="1">
    <citation type="submission" date="2014-04" db="EMBL/GenBank/DDBJ databases">
        <authorList>
            <consortium name="DOE Joint Genome Institute"/>
            <person name="Kuo A."/>
            <person name="Kohler A."/>
            <person name="Jargeat P."/>
            <person name="Nagy L.G."/>
            <person name="Floudas D."/>
            <person name="Copeland A."/>
            <person name="Barry K.W."/>
            <person name="Cichocki N."/>
            <person name="Veneault-Fourrey C."/>
            <person name="LaButti K."/>
            <person name="Lindquist E.A."/>
            <person name="Lipzen A."/>
            <person name="Lundell T."/>
            <person name="Morin E."/>
            <person name="Murat C."/>
            <person name="Sun H."/>
            <person name="Tunlid A."/>
            <person name="Henrissat B."/>
            <person name="Grigoriev I.V."/>
            <person name="Hibbett D.S."/>
            <person name="Martin F."/>
            <person name="Nordberg H.P."/>
            <person name="Cantor M.N."/>
            <person name="Hua S.X."/>
        </authorList>
    </citation>
    <scope>NUCLEOTIDE SEQUENCE [LARGE SCALE GENOMIC DNA]</scope>
    <source>
        <strain evidence="2 3">Ve08.2h10</strain>
    </source>
</reference>
<feature type="compositionally biased region" description="Basic and acidic residues" evidence="1">
    <location>
        <begin position="64"/>
        <end position="75"/>
    </location>
</feature>
<evidence type="ECO:0000313" key="3">
    <source>
        <dbReference type="Proteomes" id="UP000054538"/>
    </source>
</evidence>
<feature type="region of interest" description="Disordered" evidence="1">
    <location>
        <begin position="1"/>
        <end position="102"/>
    </location>
</feature>